<gene>
    <name evidence="2" type="ordered locus">Ilyop_1631</name>
</gene>
<evidence type="ECO:0000256" key="1">
    <source>
        <dbReference type="SAM" id="Phobius"/>
    </source>
</evidence>
<dbReference type="HOGENOM" id="CLU_2538038_0_0_0"/>
<feature type="transmembrane region" description="Helical" evidence="1">
    <location>
        <begin position="20"/>
        <end position="41"/>
    </location>
</feature>
<keyword evidence="3" id="KW-1185">Reference proteome</keyword>
<sequence>MDKNSFLEARSIKETSKHSIRIFLWSFPLSFVGILPIYMFRIDSFEVLDLLKMSSFVGMRASLFYISIIAFGYLFKCNISKSK</sequence>
<dbReference type="Proteomes" id="UP000006875">
    <property type="component" value="Chromosome"/>
</dbReference>
<evidence type="ECO:0000313" key="3">
    <source>
        <dbReference type="Proteomes" id="UP000006875"/>
    </source>
</evidence>
<keyword evidence="1" id="KW-0472">Membrane</keyword>
<dbReference type="KEGG" id="ipo:Ilyop_1631"/>
<dbReference type="RefSeq" id="WP_013388073.1">
    <property type="nucleotide sequence ID" value="NC_014632.1"/>
</dbReference>
<keyword evidence="1" id="KW-1133">Transmembrane helix</keyword>
<protein>
    <submittedName>
        <fullName evidence="2">Uncharacterized protein</fullName>
    </submittedName>
</protein>
<proteinExistence type="predicted"/>
<name>E3H9L7_ILYPC</name>
<accession>E3H9L7</accession>
<dbReference type="EMBL" id="CP002281">
    <property type="protein sequence ID" value="ADO83406.1"/>
    <property type="molecule type" value="Genomic_DNA"/>
</dbReference>
<reference evidence="2 3" key="1">
    <citation type="journal article" date="2010" name="Stand. Genomic Sci.">
        <title>Complete genome sequence of Ilyobacter polytropus type strain (CuHbu1).</title>
        <authorList>
            <person name="Sikorski J."/>
            <person name="Chertkov O."/>
            <person name="Lapidus A."/>
            <person name="Nolan M."/>
            <person name="Lucas S."/>
            <person name="Del Rio T.G."/>
            <person name="Tice H."/>
            <person name="Cheng J.F."/>
            <person name="Tapia R."/>
            <person name="Han C."/>
            <person name="Goodwin L."/>
            <person name="Pitluck S."/>
            <person name="Liolios K."/>
            <person name="Ivanova N."/>
            <person name="Mavromatis K."/>
            <person name="Mikhailova N."/>
            <person name="Pati A."/>
            <person name="Chen A."/>
            <person name="Palaniappan K."/>
            <person name="Land M."/>
            <person name="Hauser L."/>
            <person name="Chang Y.J."/>
            <person name="Jeffries C.D."/>
            <person name="Brambilla E."/>
            <person name="Yasawong M."/>
            <person name="Rohde M."/>
            <person name="Pukall R."/>
            <person name="Spring S."/>
            <person name="Goker M."/>
            <person name="Woyke T."/>
            <person name="Bristow J."/>
            <person name="Eisen J.A."/>
            <person name="Markowitz V."/>
            <person name="Hugenholtz P."/>
            <person name="Kyrpides N.C."/>
            <person name="Klenk H.P."/>
        </authorList>
    </citation>
    <scope>NUCLEOTIDE SEQUENCE [LARGE SCALE GENOMIC DNA]</scope>
    <source>
        <strain evidence="3">ATCC 51220 / DSM 2926 / LMG 16218 / CuHBu1</strain>
    </source>
</reference>
<dbReference type="AlphaFoldDB" id="E3H9L7"/>
<organism evidence="2 3">
    <name type="scientific">Ilyobacter polytropus (strain ATCC 51220 / DSM 2926 / LMG 16218 / CuHBu1)</name>
    <dbReference type="NCBI Taxonomy" id="572544"/>
    <lineage>
        <taxon>Bacteria</taxon>
        <taxon>Fusobacteriati</taxon>
        <taxon>Fusobacteriota</taxon>
        <taxon>Fusobacteriia</taxon>
        <taxon>Fusobacteriales</taxon>
        <taxon>Fusobacteriaceae</taxon>
        <taxon>Ilyobacter</taxon>
    </lineage>
</organism>
<feature type="transmembrane region" description="Helical" evidence="1">
    <location>
        <begin position="53"/>
        <end position="75"/>
    </location>
</feature>
<keyword evidence="1" id="KW-0812">Transmembrane</keyword>
<evidence type="ECO:0000313" key="2">
    <source>
        <dbReference type="EMBL" id="ADO83406.1"/>
    </source>
</evidence>